<gene>
    <name evidence="1" type="ORF">C1280_36845</name>
</gene>
<dbReference type="OrthoDB" id="286822at2"/>
<proteinExistence type="predicted"/>
<evidence type="ECO:0000313" key="2">
    <source>
        <dbReference type="Proteomes" id="UP000245802"/>
    </source>
</evidence>
<sequence>MGDDEWRGLAALVYLPFMLQTPPFRWVPRELHSTALLREVYYNPYRFVPFPAAWRTSDVLGVARAVYDSNDFGQMPVLGDALEDAGCDSAEILNHCRHAPAESHARGCWVLDRILKRGQNRG</sequence>
<keyword evidence="2" id="KW-1185">Reference proteome</keyword>
<name>A0A2Z3H6Q7_9BACT</name>
<dbReference type="AlphaFoldDB" id="A0A2Z3H6Q7"/>
<dbReference type="EMBL" id="CP025958">
    <property type="protein sequence ID" value="AWM42549.1"/>
    <property type="molecule type" value="Genomic_DNA"/>
</dbReference>
<accession>A0A2Z3H6Q7</accession>
<dbReference type="Proteomes" id="UP000245802">
    <property type="component" value="Chromosome"/>
</dbReference>
<protein>
    <submittedName>
        <fullName evidence="1">Uncharacterized protein</fullName>
    </submittedName>
</protein>
<reference evidence="1 2" key="1">
    <citation type="submission" date="2018-01" db="EMBL/GenBank/DDBJ databases">
        <title>G. obscuriglobus.</title>
        <authorList>
            <person name="Franke J."/>
            <person name="Blomberg W."/>
            <person name="Selmecki A."/>
        </authorList>
    </citation>
    <scope>NUCLEOTIDE SEQUENCE [LARGE SCALE GENOMIC DNA]</scope>
    <source>
        <strain evidence="1 2">DSM 5831</strain>
    </source>
</reference>
<organism evidence="1 2">
    <name type="scientific">Gemmata obscuriglobus</name>
    <dbReference type="NCBI Taxonomy" id="114"/>
    <lineage>
        <taxon>Bacteria</taxon>
        <taxon>Pseudomonadati</taxon>
        <taxon>Planctomycetota</taxon>
        <taxon>Planctomycetia</taxon>
        <taxon>Gemmatales</taxon>
        <taxon>Gemmataceae</taxon>
        <taxon>Gemmata</taxon>
    </lineage>
</organism>
<evidence type="ECO:0000313" key="1">
    <source>
        <dbReference type="EMBL" id="AWM42549.1"/>
    </source>
</evidence>
<dbReference type="KEGG" id="gog:C1280_36845"/>